<feature type="transmembrane region" description="Helical" evidence="7">
    <location>
        <begin position="253"/>
        <end position="271"/>
    </location>
</feature>
<evidence type="ECO:0000256" key="3">
    <source>
        <dbReference type="ARBA" id="ARBA00022475"/>
    </source>
</evidence>
<keyword evidence="4 7" id="KW-0812">Transmembrane</keyword>
<evidence type="ECO:0000313" key="12">
    <source>
        <dbReference type="Proteomes" id="UP000006160"/>
    </source>
</evidence>
<dbReference type="Pfam" id="PF07670">
    <property type="entry name" value="Gate"/>
    <property type="match status" value="1"/>
</dbReference>
<evidence type="ECO:0000256" key="5">
    <source>
        <dbReference type="ARBA" id="ARBA00022989"/>
    </source>
</evidence>
<gene>
    <name evidence="11" type="ORF">CLG_B1033</name>
</gene>
<keyword evidence="7" id="KW-0813">Transport</keyword>
<evidence type="ECO:0000256" key="4">
    <source>
        <dbReference type="ARBA" id="ARBA00022692"/>
    </source>
</evidence>
<evidence type="ECO:0000256" key="7">
    <source>
        <dbReference type="RuleBase" id="RU362018"/>
    </source>
</evidence>
<organism evidence="11 12">
    <name type="scientific">Clostridium botulinum D str. 1873</name>
    <dbReference type="NCBI Taxonomy" id="592027"/>
    <lineage>
        <taxon>Bacteria</taxon>
        <taxon>Bacillati</taxon>
        <taxon>Bacillota</taxon>
        <taxon>Clostridia</taxon>
        <taxon>Eubacteriales</taxon>
        <taxon>Clostridiaceae</taxon>
        <taxon>Clostridium</taxon>
    </lineage>
</organism>
<dbReference type="GO" id="GO:0005337">
    <property type="term" value="F:nucleoside transmembrane transporter activity"/>
    <property type="evidence" value="ECO:0007669"/>
    <property type="project" value="InterPro"/>
</dbReference>
<dbReference type="InterPro" id="IPR011657">
    <property type="entry name" value="CNT_C_dom"/>
</dbReference>
<dbReference type="Proteomes" id="UP000006160">
    <property type="component" value="Unassembled WGS sequence"/>
</dbReference>
<dbReference type="AlphaFoldDB" id="A0A9P2LLR8"/>
<keyword evidence="6 7" id="KW-0472">Membrane</keyword>
<dbReference type="GeneID" id="66319747"/>
<comment type="caution">
    <text evidence="7">Lacks conserved residue(s) required for the propagation of feature annotation.</text>
</comment>
<evidence type="ECO:0000259" key="9">
    <source>
        <dbReference type="Pfam" id="PF07662"/>
    </source>
</evidence>
<feature type="transmembrane region" description="Helical" evidence="7">
    <location>
        <begin position="88"/>
        <end position="113"/>
    </location>
</feature>
<feature type="transmembrane region" description="Helical" evidence="7">
    <location>
        <begin position="196"/>
        <end position="216"/>
    </location>
</feature>
<accession>A0A9P2LLR8</accession>
<dbReference type="PANTHER" id="PTHR10590:SF4">
    <property type="entry name" value="SOLUTE CARRIER FAMILY 28 MEMBER 3"/>
    <property type="match status" value="1"/>
</dbReference>
<feature type="transmembrane region" description="Helical" evidence="7">
    <location>
        <begin position="388"/>
        <end position="406"/>
    </location>
</feature>
<dbReference type="InterPro" id="IPR002668">
    <property type="entry name" value="CNT_N_dom"/>
</dbReference>
<evidence type="ECO:0000256" key="6">
    <source>
        <dbReference type="ARBA" id="ARBA00023136"/>
    </source>
</evidence>
<keyword evidence="5 7" id="KW-1133">Transmembrane helix</keyword>
<reference evidence="11 12" key="1">
    <citation type="submission" date="2009-10" db="EMBL/GenBank/DDBJ databases">
        <authorList>
            <person name="Shrivastava S."/>
            <person name="Brinkac L.B."/>
            <person name="Brown J.L."/>
            <person name="Bruce D.B."/>
            <person name="Detter C."/>
            <person name="Green L.D."/>
            <person name="Munk C.A."/>
            <person name="Rogers Y.C."/>
            <person name="Tapia R."/>
            <person name="Saunders E.S."/>
            <person name="Sims D.R."/>
            <person name="Smith L.A."/>
            <person name="Smith T.J."/>
            <person name="Sutton G."/>
            <person name="Brettin T."/>
        </authorList>
    </citation>
    <scope>NUCLEOTIDE SEQUENCE [LARGE SCALE GENOMIC DNA]</scope>
    <source>
        <strain evidence="12">D str. 1873</strain>
    </source>
</reference>
<dbReference type="GO" id="GO:0005886">
    <property type="term" value="C:plasma membrane"/>
    <property type="evidence" value="ECO:0007669"/>
    <property type="project" value="UniProtKB-SubCell"/>
</dbReference>
<evidence type="ECO:0000256" key="1">
    <source>
        <dbReference type="ARBA" id="ARBA00004651"/>
    </source>
</evidence>
<evidence type="ECO:0000259" key="8">
    <source>
        <dbReference type="Pfam" id="PF01773"/>
    </source>
</evidence>
<dbReference type="Pfam" id="PF01773">
    <property type="entry name" value="Nucleos_tra2_N"/>
    <property type="match status" value="1"/>
</dbReference>
<proteinExistence type="inferred from homology"/>
<dbReference type="NCBIfam" id="TIGR00804">
    <property type="entry name" value="nupC"/>
    <property type="match status" value="1"/>
</dbReference>
<evidence type="ECO:0000256" key="2">
    <source>
        <dbReference type="ARBA" id="ARBA00009033"/>
    </source>
</evidence>
<feature type="domain" description="Nucleoside transporter/FeoB GTPase Gate" evidence="10">
    <location>
        <begin position="93"/>
        <end position="191"/>
    </location>
</feature>
<comment type="caution">
    <text evidence="11">The sequence shown here is derived from an EMBL/GenBank/DDBJ whole genome shotgun (WGS) entry which is preliminary data.</text>
</comment>
<dbReference type="PANTHER" id="PTHR10590">
    <property type="entry name" value="SODIUM/NUCLEOSIDE COTRANSPORTER"/>
    <property type="match status" value="1"/>
</dbReference>
<dbReference type="GO" id="GO:0015293">
    <property type="term" value="F:symporter activity"/>
    <property type="evidence" value="ECO:0007669"/>
    <property type="project" value="TreeGrafter"/>
</dbReference>
<feature type="domain" description="Concentrative nucleoside transporter N-terminal" evidence="8">
    <location>
        <begin position="8"/>
        <end position="81"/>
    </location>
</feature>
<dbReference type="EMBL" id="ACSJ01000007">
    <property type="protein sequence ID" value="EES91810.1"/>
    <property type="molecule type" value="Genomic_DNA"/>
</dbReference>
<comment type="similarity">
    <text evidence="2 7">Belongs to the concentrative nucleoside transporter (CNT) (TC 2.A.41) family.</text>
</comment>
<evidence type="ECO:0000313" key="11">
    <source>
        <dbReference type="EMBL" id="EES91810.1"/>
    </source>
</evidence>
<comment type="subcellular location">
    <subcellularLocation>
        <location evidence="1">Cell membrane</location>
        <topology evidence="1">Multi-pass membrane protein</topology>
    </subcellularLocation>
</comment>
<protein>
    <recommendedName>
        <fullName evidence="7">Nucleoside permease</fullName>
    </recommendedName>
</protein>
<dbReference type="InterPro" id="IPR018270">
    <property type="entry name" value="C_nuclsd_transpt_met_bac"/>
</dbReference>
<evidence type="ECO:0000259" key="10">
    <source>
        <dbReference type="Pfam" id="PF07670"/>
    </source>
</evidence>
<sequence length="407" mass="43053">MNRFIGILGLIVFLGIAYLFSNNKKAINWKLVGFGLALQGIFAMLVLKVPIGQKFFALLGKVIDKLLSFTIQGSSLVFGKLLDTNSSMGFIFAFQVLPTIIFFSALMGILYYLGVMQFFISLIAKGLAKLLGTSGAETTSAVSNIFLSQNEAPLIIKPYLKEMTSSELFSVMVGGMATVAGSVMAGYVAMGVSATHLLAASVMAAPAGLVISKIIIPEMGTPVTKNMVKLEHEKNANNIIEATANAAIEGIQIAITVGGLLIAFVALIAFFNYTLSFIGGFFGADFLSLNWLFGKLFSPIAYLMGIPRGDISIAGNLLGQKIVLNEFVAYGNLAPLIAQKSLTPKTIMILTYALCGFANFSSIAIQIGSIGSLAPEKRGDVAKLGLKAVLAGSLSTFMTATIAGLLF</sequence>
<feature type="transmembrane region" description="Helical" evidence="7">
    <location>
        <begin position="29"/>
        <end position="50"/>
    </location>
</feature>
<feature type="domain" description="Concentrative nucleoside transporter C-terminal" evidence="9">
    <location>
        <begin position="196"/>
        <end position="404"/>
    </location>
</feature>
<dbReference type="RefSeq" id="WP_003376948.1">
    <property type="nucleotide sequence ID" value="NZ_ACSJ01000007.1"/>
</dbReference>
<dbReference type="InterPro" id="IPR011642">
    <property type="entry name" value="Gate_dom"/>
</dbReference>
<feature type="transmembrane region" description="Helical" evidence="7">
    <location>
        <begin position="349"/>
        <end position="368"/>
    </location>
</feature>
<name>A0A9P2LLR8_CLOBO</name>
<dbReference type="InterPro" id="IPR008276">
    <property type="entry name" value="C_nuclsd_transpt"/>
</dbReference>
<keyword evidence="3" id="KW-1003">Cell membrane</keyword>
<dbReference type="Pfam" id="PF07662">
    <property type="entry name" value="Nucleos_tra2_C"/>
    <property type="match status" value="1"/>
</dbReference>
<feature type="transmembrane region" description="Helical" evidence="7">
    <location>
        <begin position="168"/>
        <end position="190"/>
    </location>
</feature>